<accession>A0A4R7V0U4</accession>
<name>A0A4R7V0U4_9PSEU</name>
<proteinExistence type="predicted"/>
<dbReference type="GO" id="GO:0016627">
    <property type="term" value="F:oxidoreductase activity, acting on the CH-CH group of donors"/>
    <property type="evidence" value="ECO:0007669"/>
    <property type="project" value="InterPro"/>
</dbReference>
<sequence>MWRPDATIGPNGRGFEPAGEVVVPDADGSALVGRAAELVPVLRVRPEHTVELLAEAGLFRLRVPRRYGGYDCDTRTLVGVAAELGRAGGAAAWMASGYWGPTWLATMFGARARDEVFGTPGVLVCGTPSVASTAVWVDGGIVVDGRWEFVAGAVHAEWQVAVSVVVPPAGGEPFPVVALVSVADLTVETRDPGTVAETDGATTVAKELFVPAHQVVALSAVADWRSVPVSAVWAASSVGALLGAAFDARDWYFEDLTTDGGSSRAMSHVQTMDALTMITDAERVAYRLATLVDTGAGAWWSGDDSVRARADLVEVCRLTRDAAYLLAAVHGSPQLREVTRALETGSHRTLTDFDAGAALTGWYRGPR</sequence>
<dbReference type="AlphaFoldDB" id="A0A4R7V0U4"/>
<dbReference type="InterPro" id="IPR037069">
    <property type="entry name" value="AcylCoA_DH/ox_N_sf"/>
</dbReference>
<evidence type="ECO:0000313" key="2">
    <source>
        <dbReference type="EMBL" id="TDV41026.1"/>
    </source>
</evidence>
<dbReference type="Gene3D" id="1.10.540.10">
    <property type="entry name" value="Acyl-CoA dehydrogenase/oxidase, N-terminal domain"/>
    <property type="match status" value="1"/>
</dbReference>
<gene>
    <name evidence="2" type="ORF">CLV71_12192</name>
</gene>
<dbReference type="InterPro" id="IPR013786">
    <property type="entry name" value="AcylCoA_DH/ox_N"/>
</dbReference>
<dbReference type="GO" id="GO:0050660">
    <property type="term" value="F:flavin adenine dinucleotide binding"/>
    <property type="evidence" value="ECO:0007669"/>
    <property type="project" value="InterPro"/>
</dbReference>
<keyword evidence="3" id="KW-1185">Reference proteome</keyword>
<dbReference type="PIRSF" id="PIRSF016578">
    <property type="entry name" value="HsaA"/>
    <property type="match status" value="1"/>
</dbReference>
<dbReference type="InterPro" id="IPR009100">
    <property type="entry name" value="AcylCoA_DH/oxidase_NM_dom_sf"/>
</dbReference>
<dbReference type="SUPFAM" id="SSF56645">
    <property type="entry name" value="Acyl-CoA dehydrogenase NM domain-like"/>
    <property type="match status" value="1"/>
</dbReference>
<reference evidence="2 3" key="1">
    <citation type="submission" date="2019-03" db="EMBL/GenBank/DDBJ databases">
        <title>Genomic Encyclopedia of Archaeal and Bacterial Type Strains, Phase II (KMG-II): from individual species to whole genera.</title>
        <authorList>
            <person name="Goeker M."/>
        </authorList>
    </citation>
    <scope>NUCLEOTIDE SEQUENCE [LARGE SCALE GENOMIC DNA]</scope>
    <source>
        <strain evidence="2 3">DSM 45499</strain>
    </source>
</reference>
<feature type="domain" description="Acyl-CoA dehydrogenase/oxidase N-terminal" evidence="1">
    <location>
        <begin position="46"/>
        <end position="95"/>
    </location>
</feature>
<organism evidence="2 3">
    <name type="scientific">Actinophytocola oryzae</name>
    <dbReference type="NCBI Taxonomy" id="502181"/>
    <lineage>
        <taxon>Bacteria</taxon>
        <taxon>Bacillati</taxon>
        <taxon>Actinomycetota</taxon>
        <taxon>Actinomycetes</taxon>
        <taxon>Pseudonocardiales</taxon>
        <taxon>Pseudonocardiaceae</taxon>
    </lineage>
</organism>
<dbReference type="Gene3D" id="2.40.110.10">
    <property type="entry name" value="Butyryl-CoA Dehydrogenase, subunit A, domain 2"/>
    <property type="match status" value="1"/>
</dbReference>
<dbReference type="EMBL" id="SOCP01000021">
    <property type="protein sequence ID" value="TDV41026.1"/>
    <property type="molecule type" value="Genomic_DNA"/>
</dbReference>
<comment type="caution">
    <text evidence="2">The sequence shown here is derived from an EMBL/GenBank/DDBJ whole genome shotgun (WGS) entry which is preliminary data.</text>
</comment>
<protein>
    <submittedName>
        <fullName evidence="2">Alkylation response protein AidB-like acyl-CoA dehydrogenase</fullName>
    </submittedName>
</protein>
<dbReference type="InterPro" id="IPR046373">
    <property type="entry name" value="Acyl-CoA_Oxase/DH_mid-dom_sf"/>
</dbReference>
<evidence type="ECO:0000259" key="1">
    <source>
        <dbReference type="Pfam" id="PF02771"/>
    </source>
</evidence>
<dbReference type="Pfam" id="PF02771">
    <property type="entry name" value="Acyl-CoA_dh_N"/>
    <property type="match status" value="1"/>
</dbReference>
<dbReference type="Proteomes" id="UP000294927">
    <property type="component" value="Unassembled WGS sequence"/>
</dbReference>
<dbReference type="RefSeq" id="WP_166664438.1">
    <property type="nucleotide sequence ID" value="NZ_SOCP01000021.1"/>
</dbReference>
<evidence type="ECO:0000313" key="3">
    <source>
        <dbReference type="Proteomes" id="UP000294927"/>
    </source>
</evidence>